<protein>
    <submittedName>
        <fullName evidence="1">Uncharacterized protein</fullName>
    </submittedName>
</protein>
<proteinExistence type="predicted"/>
<accession>A0A815JUK2</accession>
<name>A0A815JUK2_9BILA</name>
<keyword evidence="3" id="KW-1185">Reference proteome</keyword>
<dbReference type="Proteomes" id="UP000663829">
    <property type="component" value="Unassembled WGS sequence"/>
</dbReference>
<dbReference type="EMBL" id="CAJOBC010082120">
    <property type="protein sequence ID" value="CAF4281237.1"/>
    <property type="molecule type" value="Genomic_DNA"/>
</dbReference>
<dbReference type="AlphaFoldDB" id="A0A815JUK2"/>
<dbReference type="EMBL" id="CAJNOQ010016719">
    <property type="protein sequence ID" value="CAF1386293.1"/>
    <property type="molecule type" value="Genomic_DNA"/>
</dbReference>
<evidence type="ECO:0000313" key="2">
    <source>
        <dbReference type="EMBL" id="CAF4281237.1"/>
    </source>
</evidence>
<evidence type="ECO:0000313" key="3">
    <source>
        <dbReference type="Proteomes" id="UP000663829"/>
    </source>
</evidence>
<comment type="caution">
    <text evidence="1">The sequence shown here is derived from an EMBL/GenBank/DDBJ whole genome shotgun (WGS) entry which is preliminary data.</text>
</comment>
<gene>
    <name evidence="1" type="ORF">GPM918_LOCUS32574</name>
    <name evidence="2" type="ORF">SRO942_LOCUS33242</name>
</gene>
<organism evidence="1 3">
    <name type="scientific">Didymodactylos carnosus</name>
    <dbReference type="NCBI Taxonomy" id="1234261"/>
    <lineage>
        <taxon>Eukaryota</taxon>
        <taxon>Metazoa</taxon>
        <taxon>Spiralia</taxon>
        <taxon>Gnathifera</taxon>
        <taxon>Rotifera</taxon>
        <taxon>Eurotatoria</taxon>
        <taxon>Bdelloidea</taxon>
        <taxon>Philodinida</taxon>
        <taxon>Philodinidae</taxon>
        <taxon>Didymodactylos</taxon>
    </lineage>
</organism>
<reference evidence="1" key="1">
    <citation type="submission" date="2021-02" db="EMBL/GenBank/DDBJ databases">
        <authorList>
            <person name="Nowell W R."/>
        </authorList>
    </citation>
    <scope>NUCLEOTIDE SEQUENCE</scope>
</reference>
<evidence type="ECO:0000313" key="1">
    <source>
        <dbReference type="EMBL" id="CAF1386293.1"/>
    </source>
</evidence>
<dbReference type="Proteomes" id="UP000681722">
    <property type="component" value="Unassembled WGS sequence"/>
</dbReference>
<sequence>MYQQHIQDDIALQQDSSSYEYGHTKSMIQYDVSRLGNSKRKHVSNKEGIKKRCSDKIHTLFNPNRMTPPPTQALDSSETIPIDHNADDIQVGSDDVTKVSLVNTASPCIQRQMNRFNDGLIQQQDISLKESRKGN</sequence>